<dbReference type="KEGG" id="mpro:BJP34_21880"/>
<reference evidence="3" key="1">
    <citation type="submission" date="2016-10" db="EMBL/GenBank/DDBJ databases">
        <title>Comparative genomics uncovers the prolific and rare metabolic potential of the cyanobacterial genus Moorea.</title>
        <authorList>
            <person name="Leao T."/>
            <person name="Castelao G."/>
            <person name="Korobeynikov A."/>
            <person name="Monroe E.A."/>
            <person name="Podell S."/>
            <person name="Glukhov E."/>
            <person name="Allen E."/>
            <person name="Gerwick W.H."/>
            <person name="Gerwick L."/>
        </authorList>
    </citation>
    <scope>NUCLEOTIDE SEQUENCE [LARGE SCALE GENOMIC DNA]</scope>
    <source>
        <strain evidence="3">PAL-8-15-08-1</strain>
    </source>
</reference>
<proteinExistence type="predicted"/>
<evidence type="ECO:0000313" key="2">
    <source>
        <dbReference type="EMBL" id="AOX01735.1"/>
    </source>
</evidence>
<organism evidence="2 3">
    <name type="scientific">Moorena producens PAL-8-15-08-1</name>
    <dbReference type="NCBI Taxonomy" id="1458985"/>
    <lineage>
        <taxon>Bacteria</taxon>
        <taxon>Bacillati</taxon>
        <taxon>Cyanobacteriota</taxon>
        <taxon>Cyanophyceae</taxon>
        <taxon>Coleofasciculales</taxon>
        <taxon>Coleofasciculaceae</taxon>
        <taxon>Moorena</taxon>
    </lineage>
</organism>
<dbReference type="RefSeq" id="WP_070394169.1">
    <property type="nucleotide sequence ID" value="NZ_CP017599.1"/>
</dbReference>
<feature type="compositionally biased region" description="Polar residues" evidence="1">
    <location>
        <begin position="155"/>
        <end position="175"/>
    </location>
</feature>
<evidence type="ECO:0000313" key="3">
    <source>
        <dbReference type="Proteomes" id="UP000177870"/>
    </source>
</evidence>
<dbReference type="AlphaFoldDB" id="A0A1D8TW22"/>
<accession>A0A1D8TW22</accession>
<dbReference type="Proteomes" id="UP000177870">
    <property type="component" value="Chromosome"/>
</dbReference>
<protein>
    <submittedName>
        <fullName evidence="2">Uncharacterized protein</fullName>
    </submittedName>
</protein>
<feature type="region of interest" description="Disordered" evidence="1">
    <location>
        <begin position="155"/>
        <end position="185"/>
    </location>
</feature>
<dbReference type="EMBL" id="CP017599">
    <property type="protein sequence ID" value="AOX01735.1"/>
    <property type="molecule type" value="Genomic_DNA"/>
</dbReference>
<dbReference type="OrthoDB" id="512924at2"/>
<evidence type="ECO:0000256" key="1">
    <source>
        <dbReference type="SAM" id="MobiDB-lite"/>
    </source>
</evidence>
<sequence>MLIIDKEAATQQVDWLDNSTIIFQNQLFTRGFDIFPNAYKKAFKFCLCKISEKSQPLYLLLEHPHFLTIWIEQQKGILSKKNLSYPINIVQPKSTDSLSLQAARYKAETPRHLDGEESRNHNQFSTAVLPDSLPEDISASKASVVTENVGYWYNSTESDSPENSKLATGHLNQDQEIPESEFQVHPRCQQITEQSLKRLSKNKYRGISYQD</sequence>
<gene>
    <name evidence="2" type="ORF">BJP34_21880</name>
</gene>
<name>A0A1D8TW22_9CYAN</name>